<protein>
    <recommendedName>
        <fullName evidence="5">Carrier domain-containing protein</fullName>
    </recommendedName>
</protein>
<comment type="caution">
    <text evidence="6">The sequence shown here is derived from an EMBL/GenBank/DDBJ whole genome shotgun (WGS) entry which is preliminary data.</text>
</comment>
<evidence type="ECO:0000313" key="7">
    <source>
        <dbReference type="Proteomes" id="UP001600888"/>
    </source>
</evidence>
<dbReference type="InterPro" id="IPR006162">
    <property type="entry name" value="Ppantetheine_attach_site"/>
</dbReference>
<organism evidence="6 7">
    <name type="scientific">Diaporthe vaccinii</name>
    <dbReference type="NCBI Taxonomy" id="105482"/>
    <lineage>
        <taxon>Eukaryota</taxon>
        <taxon>Fungi</taxon>
        <taxon>Dikarya</taxon>
        <taxon>Ascomycota</taxon>
        <taxon>Pezizomycotina</taxon>
        <taxon>Sordariomycetes</taxon>
        <taxon>Sordariomycetidae</taxon>
        <taxon>Diaporthales</taxon>
        <taxon>Diaporthaceae</taxon>
        <taxon>Diaporthe</taxon>
        <taxon>Diaporthe eres species complex</taxon>
    </lineage>
</organism>
<dbReference type="EMBL" id="JBAWTH010000055">
    <property type="protein sequence ID" value="KAL2281677.1"/>
    <property type="molecule type" value="Genomic_DNA"/>
</dbReference>
<feature type="domain" description="Carrier" evidence="5">
    <location>
        <begin position="111"/>
        <end position="187"/>
    </location>
</feature>
<sequence length="514" mass="55752">MIEKACDSSDSRLVACMNTTPSGQPQDRDNVTTVAEEETLQDFVERTKGLRAELAPVLPAFAIPSFFVPLTTMPLSESAKTDRKLLRTLVADMGFASLARIALSTQRDVQAPQTKTEKLLHKIWCTVLGLAPDDFGVEADFLECGGDSIAAMKMASLARAGQVSPAVQDVYDHPILGELSRLLEGRSGIPQNQALLEVAPFSLLPKSVNLELLKIRVADLCGSQPQSVSDIYPLTATKHSIVQQTLSRPGAFWLHNVFEIPGSVDVGRLERAWRRVVSAHAILRARISSTHEGELLKAFMASPDEIMHAECPSIDVDAFIAADKRRELGFGRPLTRAALLTKKWFFLALHHPTYDAWSMSKVSNLSSSSNISLRKRRAPQSTKSPGSKPAEEPSARCLLQHTITLPTTTTTTRAHGTQVALAYAAIGLALHQQLQTRDTVLRLVSTGRTSTTVPGIEDLVGATVTSVPLRMRQSDDSSASSLGGFVSHVRDQLRTLALHAHVTPTPSRRPAGSG</sequence>
<dbReference type="SMART" id="SM00823">
    <property type="entry name" value="PKS_PP"/>
    <property type="match status" value="1"/>
</dbReference>
<feature type="region of interest" description="Disordered" evidence="4">
    <location>
        <begin position="369"/>
        <end position="395"/>
    </location>
</feature>
<evidence type="ECO:0000259" key="5">
    <source>
        <dbReference type="PROSITE" id="PS50075"/>
    </source>
</evidence>
<name>A0ABR4EGT9_9PEZI</name>
<dbReference type="InterPro" id="IPR023213">
    <property type="entry name" value="CAT-like_dom_sf"/>
</dbReference>
<keyword evidence="1" id="KW-0596">Phosphopantetheine</keyword>
<dbReference type="InterPro" id="IPR045851">
    <property type="entry name" value="AMP-bd_C_sf"/>
</dbReference>
<dbReference type="InterPro" id="IPR009081">
    <property type="entry name" value="PP-bd_ACP"/>
</dbReference>
<dbReference type="Pfam" id="PF00550">
    <property type="entry name" value="PP-binding"/>
    <property type="match status" value="1"/>
</dbReference>
<evidence type="ECO:0000313" key="6">
    <source>
        <dbReference type="EMBL" id="KAL2281677.1"/>
    </source>
</evidence>
<dbReference type="PANTHER" id="PTHR45527:SF1">
    <property type="entry name" value="FATTY ACID SYNTHASE"/>
    <property type="match status" value="1"/>
</dbReference>
<dbReference type="InterPro" id="IPR020806">
    <property type="entry name" value="PKS_PP-bd"/>
</dbReference>
<reference evidence="6 7" key="1">
    <citation type="submission" date="2024-03" db="EMBL/GenBank/DDBJ databases">
        <title>A high-quality draft genome sequence of Diaporthe vaccinii, a causative agent of upright dieback and viscid rot disease in cranberry plants.</title>
        <authorList>
            <person name="Sarrasin M."/>
            <person name="Lang B.F."/>
            <person name="Burger G."/>
        </authorList>
    </citation>
    <scope>NUCLEOTIDE SEQUENCE [LARGE SCALE GENOMIC DNA]</scope>
    <source>
        <strain evidence="6 7">IS7</strain>
    </source>
</reference>
<dbReference type="PROSITE" id="PS50075">
    <property type="entry name" value="CARRIER"/>
    <property type="match status" value="1"/>
</dbReference>
<evidence type="ECO:0000256" key="3">
    <source>
        <dbReference type="ARBA" id="ARBA00022598"/>
    </source>
</evidence>
<dbReference type="Gene3D" id="3.30.559.30">
    <property type="entry name" value="Nonribosomal peptide synthetase, condensation domain"/>
    <property type="match status" value="1"/>
</dbReference>
<dbReference type="SUPFAM" id="SSF47336">
    <property type="entry name" value="ACP-like"/>
    <property type="match status" value="1"/>
</dbReference>
<proteinExistence type="predicted"/>
<dbReference type="SUPFAM" id="SSF56801">
    <property type="entry name" value="Acetyl-CoA synthetase-like"/>
    <property type="match status" value="1"/>
</dbReference>
<keyword evidence="3" id="KW-0436">Ligase</keyword>
<dbReference type="InterPro" id="IPR036736">
    <property type="entry name" value="ACP-like_sf"/>
</dbReference>
<gene>
    <name evidence="6" type="ORF">FJTKL_11364</name>
</gene>
<keyword evidence="7" id="KW-1185">Reference proteome</keyword>
<evidence type="ECO:0000256" key="2">
    <source>
        <dbReference type="ARBA" id="ARBA00022553"/>
    </source>
</evidence>
<dbReference type="PANTHER" id="PTHR45527">
    <property type="entry name" value="NONRIBOSOMAL PEPTIDE SYNTHETASE"/>
    <property type="match status" value="1"/>
</dbReference>
<dbReference type="PROSITE" id="PS00012">
    <property type="entry name" value="PHOSPHOPANTETHEINE"/>
    <property type="match status" value="1"/>
</dbReference>
<dbReference type="Gene3D" id="1.10.1200.10">
    <property type="entry name" value="ACP-like"/>
    <property type="match status" value="1"/>
</dbReference>
<evidence type="ECO:0000256" key="4">
    <source>
        <dbReference type="SAM" id="MobiDB-lite"/>
    </source>
</evidence>
<keyword evidence="2" id="KW-0597">Phosphoprotein</keyword>
<accession>A0ABR4EGT9</accession>
<evidence type="ECO:0000256" key="1">
    <source>
        <dbReference type="ARBA" id="ARBA00022450"/>
    </source>
</evidence>
<dbReference type="Gene3D" id="3.30.300.30">
    <property type="match status" value="1"/>
</dbReference>
<dbReference type="Gene3D" id="3.30.559.10">
    <property type="entry name" value="Chloramphenicol acetyltransferase-like domain"/>
    <property type="match status" value="1"/>
</dbReference>
<dbReference type="SUPFAM" id="SSF52777">
    <property type="entry name" value="CoA-dependent acyltransferases"/>
    <property type="match status" value="2"/>
</dbReference>
<dbReference type="Proteomes" id="UP001600888">
    <property type="component" value="Unassembled WGS sequence"/>
</dbReference>